<dbReference type="InterPro" id="IPR041657">
    <property type="entry name" value="HTH_17"/>
</dbReference>
<dbReference type="InterPro" id="IPR010093">
    <property type="entry name" value="SinI_DNA-bd"/>
</dbReference>
<dbReference type="SUPFAM" id="SSF46955">
    <property type="entry name" value="Putative DNA-binding domain"/>
    <property type="match status" value="1"/>
</dbReference>
<evidence type="ECO:0000259" key="1">
    <source>
        <dbReference type="Pfam" id="PF12727"/>
    </source>
</evidence>
<reference evidence="4" key="1">
    <citation type="submission" date="2009-09" db="EMBL/GenBank/DDBJ databases">
        <title>The complete chromosome of Sebaldella termitidis ATCC 33386.</title>
        <authorList>
            <consortium name="US DOE Joint Genome Institute (JGI-PGF)"/>
            <person name="Lucas S."/>
            <person name="Copeland A."/>
            <person name="Lapidus A."/>
            <person name="Glavina del Rio T."/>
            <person name="Dalin E."/>
            <person name="Tice H."/>
            <person name="Bruce D."/>
            <person name="Goodwin L."/>
            <person name="Pitluck S."/>
            <person name="Kyrpides N."/>
            <person name="Mavromatis K."/>
            <person name="Ivanova N."/>
            <person name="Mikhailova N."/>
            <person name="Sims D."/>
            <person name="Meincke L."/>
            <person name="Brettin T."/>
            <person name="Detter J.C."/>
            <person name="Han C."/>
            <person name="Larimer F."/>
            <person name="Land M."/>
            <person name="Hauser L."/>
            <person name="Markowitz V."/>
            <person name="Cheng J.F."/>
            <person name="Hugenholtz P."/>
            <person name="Woyke T."/>
            <person name="Wu D."/>
            <person name="Eisen J.A."/>
        </authorList>
    </citation>
    <scope>NUCLEOTIDE SEQUENCE [LARGE SCALE GENOMIC DNA]</scope>
    <source>
        <strain evidence="4">ATCC 33386 / NCTC 11300</strain>
    </source>
</reference>
<gene>
    <name evidence="3" type="ordered locus">Sterm_1158</name>
</gene>
<dbReference type="Pfam" id="PF12728">
    <property type="entry name" value="HTH_17"/>
    <property type="match status" value="1"/>
</dbReference>
<name>D1AFZ1_SEBTE</name>
<dbReference type="STRING" id="526218.Sterm_1158"/>
<reference evidence="3 4" key="2">
    <citation type="journal article" date="2010" name="Stand. Genomic Sci.">
        <title>Complete genome sequence of Sebaldella termitidis type strain (NCTC 11300).</title>
        <authorList>
            <person name="Harmon-Smith M."/>
            <person name="Celia L."/>
            <person name="Chertkov O."/>
            <person name="Lapidus A."/>
            <person name="Copeland A."/>
            <person name="Glavina Del Rio T."/>
            <person name="Nolan M."/>
            <person name="Lucas S."/>
            <person name="Tice H."/>
            <person name="Cheng J.F."/>
            <person name="Han C."/>
            <person name="Detter J.C."/>
            <person name="Bruce D."/>
            <person name="Goodwin L."/>
            <person name="Pitluck S."/>
            <person name="Pati A."/>
            <person name="Liolios K."/>
            <person name="Ivanova N."/>
            <person name="Mavromatis K."/>
            <person name="Mikhailova N."/>
            <person name="Chen A."/>
            <person name="Palaniappan K."/>
            <person name="Land M."/>
            <person name="Hauser L."/>
            <person name="Chang Y.J."/>
            <person name="Jeffries C.D."/>
            <person name="Brettin T."/>
            <person name="Goker M."/>
            <person name="Beck B."/>
            <person name="Bristow J."/>
            <person name="Eisen J.A."/>
            <person name="Markowitz V."/>
            <person name="Hugenholtz P."/>
            <person name="Kyrpides N.C."/>
            <person name="Klenk H.P."/>
            <person name="Chen F."/>
        </authorList>
    </citation>
    <scope>NUCLEOTIDE SEQUENCE [LARGE SCALE GENOMIC DNA]</scope>
    <source>
        <strain evidence="4">ATCC 33386 / NCTC 11300</strain>
    </source>
</reference>
<feature type="domain" description="Helix-turn-helix" evidence="2">
    <location>
        <begin position="7"/>
        <end position="54"/>
    </location>
</feature>
<organism evidence="3 4">
    <name type="scientific">Sebaldella termitidis (strain ATCC 33386 / NCTC 11300)</name>
    <dbReference type="NCBI Taxonomy" id="526218"/>
    <lineage>
        <taxon>Bacteria</taxon>
        <taxon>Fusobacteriati</taxon>
        <taxon>Fusobacteriota</taxon>
        <taxon>Fusobacteriia</taxon>
        <taxon>Fusobacteriales</taxon>
        <taxon>Leptotrichiaceae</taxon>
        <taxon>Sebaldella</taxon>
    </lineage>
</organism>
<evidence type="ECO:0000313" key="4">
    <source>
        <dbReference type="Proteomes" id="UP000000845"/>
    </source>
</evidence>
<dbReference type="NCBIfam" id="TIGR01764">
    <property type="entry name" value="excise"/>
    <property type="match status" value="1"/>
</dbReference>
<dbReference type="GO" id="GO:0003677">
    <property type="term" value="F:DNA binding"/>
    <property type="evidence" value="ECO:0007669"/>
    <property type="project" value="InterPro"/>
</dbReference>
<dbReference type="InterPro" id="IPR009061">
    <property type="entry name" value="DNA-bd_dom_put_sf"/>
</dbReference>
<sequence>MDNTKALTVQDVADILKIAKNTVYELVKRGELNSYKVGRKVRFTLKDVESYIENSKKIQNPGRKENTALSDLYTDTFGGLAKVPASNEFIVCGQDLMLDILTSYMGKYCKNISALRAYIGSYSSLVALYNGYIQAATTHLWDGDTGQYNVPFVRRLLPGIPAVIIHLTCRTQGFYVAKGNPKDINSWEDLKRRDITVINREKGAGSRVLLDEHLRLMGIYGSSLNGYDNETQSHLTVASTISRGAADIGVGIEKIASQVEGIDFIPLQKERYELVIKKEIFDTPVVQSILKILRSDEFKSEFKDIGGYDISEMGEIIALT</sequence>
<dbReference type="HOGENOM" id="CLU_053344_0_0_0"/>
<dbReference type="PANTHER" id="PTHR38431">
    <property type="entry name" value="BLL2305 PROTEIN"/>
    <property type="match status" value="1"/>
</dbReference>
<dbReference type="RefSeq" id="WP_012860622.1">
    <property type="nucleotide sequence ID" value="NC_013517.1"/>
</dbReference>
<proteinExistence type="predicted"/>
<dbReference type="eggNOG" id="COG1910">
    <property type="taxonomic scope" value="Bacteria"/>
</dbReference>
<dbReference type="SUPFAM" id="SSF53850">
    <property type="entry name" value="Periplasmic binding protein-like II"/>
    <property type="match status" value="1"/>
</dbReference>
<dbReference type="Gene3D" id="3.40.190.10">
    <property type="entry name" value="Periplasmic binding protein-like II"/>
    <property type="match status" value="1"/>
</dbReference>
<evidence type="ECO:0000313" key="3">
    <source>
        <dbReference type="EMBL" id="ACZ08026.1"/>
    </source>
</evidence>
<dbReference type="Proteomes" id="UP000000845">
    <property type="component" value="Chromosome"/>
</dbReference>
<dbReference type="AlphaFoldDB" id="D1AFZ1"/>
<evidence type="ECO:0000259" key="2">
    <source>
        <dbReference type="Pfam" id="PF12728"/>
    </source>
</evidence>
<dbReference type="KEGG" id="str:Sterm_1158"/>
<feature type="domain" description="PBP" evidence="1">
    <location>
        <begin position="110"/>
        <end position="294"/>
    </location>
</feature>
<dbReference type="InterPro" id="IPR024370">
    <property type="entry name" value="PBP_domain"/>
</dbReference>
<accession>D1AFZ1</accession>
<dbReference type="Pfam" id="PF12727">
    <property type="entry name" value="PBP_like"/>
    <property type="match status" value="1"/>
</dbReference>
<dbReference type="EMBL" id="CP001739">
    <property type="protein sequence ID" value="ACZ08026.1"/>
    <property type="molecule type" value="Genomic_DNA"/>
</dbReference>
<protein>
    <submittedName>
        <fullName evidence="3">DNA binding domain protein, excisionase family</fullName>
    </submittedName>
</protein>
<keyword evidence="4" id="KW-1185">Reference proteome</keyword>
<dbReference type="PANTHER" id="PTHR38431:SF1">
    <property type="entry name" value="BLL2305 PROTEIN"/>
    <property type="match status" value="1"/>
</dbReference>